<keyword evidence="2" id="KW-1185">Reference proteome</keyword>
<accession>A0A1I1C1Q9</accession>
<evidence type="ECO:0000313" key="2">
    <source>
        <dbReference type="Proteomes" id="UP000198790"/>
    </source>
</evidence>
<sequence>MNMERAGVQSSGNIVSPLQRLLLLKFSIVGFNYTILGPVQIRKFIAFYCPTCHILTVIPN</sequence>
<reference evidence="1 2" key="1">
    <citation type="submission" date="2016-10" db="EMBL/GenBank/DDBJ databases">
        <authorList>
            <person name="de Groot N.N."/>
        </authorList>
    </citation>
    <scope>NUCLEOTIDE SEQUENCE [LARGE SCALE GENOMIC DNA]</scope>
    <source>
        <strain evidence="1 2">DSM 23399</strain>
    </source>
</reference>
<dbReference type="AlphaFoldDB" id="A0A1I1C1Q9"/>
<gene>
    <name evidence="1" type="ORF">SAMN04489723_11880</name>
</gene>
<proteinExistence type="predicted"/>
<dbReference type="Proteomes" id="UP000198790">
    <property type="component" value="Unassembled WGS sequence"/>
</dbReference>
<name>A0A1I1C1Q9_9BACT</name>
<protein>
    <submittedName>
        <fullName evidence="1">Uncharacterized protein</fullName>
    </submittedName>
</protein>
<dbReference type="EMBL" id="FOKK01000018">
    <property type="protein sequence ID" value="SFB54493.1"/>
    <property type="molecule type" value="Genomic_DNA"/>
</dbReference>
<organism evidence="1 2">
    <name type="scientific">Algoriphagus aquimarinus</name>
    <dbReference type="NCBI Taxonomy" id="237018"/>
    <lineage>
        <taxon>Bacteria</taxon>
        <taxon>Pseudomonadati</taxon>
        <taxon>Bacteroidota</taxon>
        <taxon>Cytophagia</taxon>
        <taxon>Cytophagales</taxon>
        <taxon>Cyclobacteriaceae</taxon>
        <taxon>Algoriphagus</taxon>
    </lineage>
</organism>
<evidence type="ECO:0000313" key="1">
    <source>
        <dbReference type="EMBL" id="SFB54493.1"/>
    </source>
</evidence>